<organism evidence="5 6">
    <name type="scientific">alpha proteobacterium IMCC14465</name>
    <dbReference type="NCBI Taxonomy" id="1220535"/>
    <lineage>
        <taxon>Bacteria</taxon>
        <taxon>Pseudomonadati</taxon>
        <taxon>Pseudomonadota</taxon>
        <taxon>Alphaproteobacteria</taxon>
        <taxon>PS1 clade</taxon>
    </lineage>
</organism>
<dbReference type="OrthoDB" id="9803968at2"/>
<keyword evidence="2" id="KW-0436">Ligase</keyword>
<gene>
    <name evidence="5" type="ORF">IMCC14465_09620</name>
</gene>
<dbReference type="GO" id="GO:0006631">
    <property type="term" value="P:fatty acid metabolic process"/>
    <property type="evidence" value="ECO:0007669"/>
    <property type="project" value="TreeGrafter"/>
</dbReference>
<feature type="domain" description="AMP-dependent synthetase/ligase" evidence="3">
    <location>
        <begin position="16"/>
        <end position="393"/>
    </location>
</feature>
<protein>
    <recommendedName>
        <fullName evidence="7">AMP-dependent synthetase and ligase</fullName>
    </recommendedName>
</protein>
<dbReference type="GO" id="GO:0031956">
    <property type="term" value="F:medium-chain fatty acid-CoA ligase activity"/>
    <property type="evidence" value="ECO:0007669"/>
    <property type="project" value="TreeGrafter"/>
</dbReference>
<evidence type="ECO:0000259" key="4">
    <source>
        <dbReference type="Pfam" id="PF13193"/>
    </source>
</evidence>
<dbReference type="eggNOG" id="COG0318">
    <property type="taxonomic scope" value="Bacteria"/>
</dbReference>
<evidence type="ECO:0000256" key="1">
    <source>
        <dbReference type="ARBA" id="ARBA00006432"/>
    </source>
</evidence>
<dbReference type="STRING" id="1220535.IMCC14465_09620"/>
<evidence type="ECO:0000259" key="3">
    <source>
        <dbReference type="Pfam" id="PF00501"/>
    </source>
</evidence>
<feature type="domain" description="AMP-binding enzyme C-terminal" evidence="4">
    <location>
        <begin position="444"/>
        <end position="516"/>
    </location>
</feature>
<dbReference type="Gene3D" id="3.30.300.30">
    <property type="match status" value="1"/>
</dbReference>
<evidence type="ECO:0000256" key="2">
    <source>
        <dbReference type="ARBA" id="ARBA00022598"/>
    </source>
</evidence>
<dbReference type="PANTHER" id="PTHR43201">
    <property type="entry name" value="ACYL-COA SYNTHETASE"/>
    <property type="match status" value="1"/>
</dbReference>
<evidence type="ECO:0000313" key="6">
    <source>
        <dbReference type="Proteomes" id="UP000004836"/>
    </source>
</evidence>
<keyword evidence="6" id="KW-1185">Reference proteome</keyword>
<dbReference type="Pfam" id="PF00501">
    <property type="entry name" value="AMP-binding"/>
    <property type="match status" value="1"/>
</dbReference>
<dbReference type="PANTHER" id="PTHR43201:SF5">
    <property type="entry name" value="MEDIUM-CHAIN ACYL-COA LIGASE ACSF2, MITOCHONDRIAL"/>
    <property type="match status" value="1"/>
</dbReference>
<dbReference type="Gene3D" id="3.40.50.12780">
    <property type="entry name" value="N-terminal domain of ligase-like"/>
    <property type="match status" value="1"/>
</dbReference>
<sequence>MMLTKSDKPTLTGLLQYAAETNPDGLCISMDGVQRSFSALYQSALTRAKCLANLGAQKGDKVGILLPNGIDYLEIFYGAMLAGCVPVTINNRYKVAELKYVLAHGDVKYLFTSAAAETNFLNTLKEAFTDLDDTQSGQNLAEAAVLEKIYVVEDAPHQKISDANFLANISEDEFTPPSISSDDVAFIMFTSGTTANPKACCLSHRSVVGNGFAQAARWQMTAQDRMYDPLPFFHMSAILPLTACMTVMASLYATRYFNADEAVETFINDDITIGFIAFPTLTNEIINHPKFDGAALSSIRLVNNVAPVSTLEIYDQSFEHGVGVSAYGMTEAGGVICYGDVDDSLEKRLNTCGKPFPGIEVRIADPENPSEVLGPNQKGEIQIRGYCLFEGYYKDEAATQNAMIDDGWYRSGDLGALDEDGYLSYLGRWKDMLKIGGENVAALEIESHINTHPAVVLSQVVGIEDDRLDEVAAVFIETVPDVSVSARDIIDYCKGQISNFKIPRYVVFVTEWPMSATKIQKFKLKSLDLGEKLRP</sequence>
<dbReference type="InterPro" id="IPR000873">
    <property type="entry name" value="AMP-dep_synth/lig_dom"/>
</dbReference>
<accession>J9DH13</accession>
<name>J9DH13_9PROT</name>
<reference evidence="5 6" key="1">
    <citation type="journal article" date="2012" name="J. Bacteriol.">
        <title>Genome Sequence of Strain IMCC14465, Isolated from the East Sea, Belonging to the PS1 Clade of Alphaproteobacteria.</title>
        <authorList>
            <person name="Yang S.J."/>
            <person name="Kang I."/>
            <person name="Cho J.C."/>
        </authorList>
    </citation>
    <scope>NUCLEOTIDE SEQUENCE [LARGE SCALE GENOMIC DNA]</scope>
    <source>
        <strain evidence="5 6">IMCC14465</strain>
    </source>
</reference>
<dbReference type="InterPro" id="IPR042099">
    <property type="entry name" value="ANL_N_sf"/>
</dbReference>
<comment type="caution">
    <text evidence="5">The sequence shown here is derived from an EMBL/GenBank/DDBJ whole genome shotgun (WGS) entry which is preliminary data.</text>
</comment>
<dbReference type="SUPFAM" id="SSF56801">
    <property type="entry name" value="Acetyl-CoA synthetase-like"/>
    <property type="match status" value="1"/>
</dbReference>
<proteinExistence type="inferred from homology"/>
<evidence type="ECO:0008006" key="7">
    <source>
        <dbReference type="Google" id="ProtNLM"/>
    </source>
</evidence>
<dbReference type="EMBL" id="ALYF01000003">
    <property type="protein sequence ID" value="EJW21166.1"/>
    <property type="molecule type" value="Genomic_DNA"/>
</dbReference>
<dbReference type="AlphaFoldDB" id="J9DH13"/>
<evidence type="ECO:0000313" key="5">
    <source>
        <dbReference type="EMBL" id="EJW21166.1"/>
    </source>
</evidence>
<comment type="similarity">
    <text evidence="1">Belongs to the ATP-dependent AMP-binding enzyme family.</text>
</comment>
<dbReference type="PATRIC" id="fig|1220535.3.peg.956"/>
<dbReference type="InterPro" id="IPR025110">
    <property type="entry name" value="AMP-bd_C"/>
</dbReference>
<dbReference type="Pfam" id="PF13193">
    <property type="entry name" value="AMP-binding_C"/>
    <property type="match status" value="1"/>
</dbReference>
<dbReference type="InterPro" id="IPR045851">
    <property type="entry name" value="AMP-bd_C_sf"/>
</dbReference>
<dbReference type="Proteomes" id="UP000004836">
    <property type="component" value="Unassembled WGS sequence"/>
</dbReference>